<proteinExistence type="predicted"/>
<dbReference type="AlphaFoldDB" id="A0A397JMH6"/>
<protein>
    <submittedName>
        <fullName evidence="2">Uncharacterized protein</fullName>
    </submittedName>
</protein>
<accession>A0A397JMH6</accession>
<evidence type="ECO:0000313" key="3">
    <source>
        <dbReference type="Proteomes" id="UP000266861"/>
    </source>
</evidence>
<name>A0A397JMH6_9GLOM</name>
<organism evidence="2 3">
    <name type="scientific">Diversispora epigaea</name>
    <dbReference type="NCBI Taxonomy" id="1348612"/>
    <lineage>
        <taxon>Eukaryota</taxon>
        <taxon>Fungi</taxon>
        <taxon>Fungi incertae sedis</taxon>
        <taxon>Mucoromycota</taxon>
        <taxon>Glomeromycotina</taxon>
        <taxon>Glomeromycetes</taxon>
        <taxon>Diversisporales</taxon>
        <taxon>Diversisporaceae</taxon>
        <taxon>Diversispora</taxon>
    </lineage>
</organism>
<gene>
    <name evidence="2" type="ORF">Glove_21g355</name>
</gene>
<keyword evidence="3" id="KW-1185">Reference proteome</keyword>
<comment type="caution">
    <text evidence="2">The sequence shown here is derived from an EMBL/GenBank/DDBJ whole genome shotgun (WGS) entry which is preliminary data.</text>
</comment>
<reference evidence="2 3" key="1">
    <citation type="submission" date="2018-08" db="EMBL/GenBank/DDBJ databases">
        <title>Genome and evolution of the arbuscular mycorrhizal fungus Diversispora epigaea (formerly Glomus versiforme) and its bacterial endosymbionts.</title>
        <authorList>
            <person name="Sun X."/>
            <person name="Fei Z."/>
            <person name="Harrison M."/>
        </authorList>
    </citation>
    <scope>NUCLEOTIDE SEQUENCE [LARGE SCALE GENOMIC DNA]</scope>
    <source>
        <strain evidence="2 3">IT104</strain>
    </source>
</reference>
<evidence type="ECO:0000313" key="2">
    <source>
        <dbReference type="EMBL" id="RHZ88827.1"/>
    </source>
</evidence>
<feature type="region of interest" description="Disordered" evidence="1">
    <location>
        <begin position="1"/>
        <end position="21"/>
    </location>
</feature>
<dbReference type="OrthoDB" id="2447694at2759"/>
<sequence length="290" mass="34543">MSDHTRSDQVSGTYLRNPSELSNSTSEFRWKDMKALNIYYKNGTVGMFGSMIDLSYNRSLLLQNVNKDFLFKVWNDDTLTKDWNNKERALARYISEILIKEHAEVENHEKVTDSFINFLLGILEFNEYPFALKLKANCYFQVHDKVVTSESDFSIWKNKLFITIDEDRHLYNINKFTWWGEYQIAGKLLASAFVNHKEIQEKYNTQTLFAIRVIGTRFTFYKAEIKSDYLTSLVKGFPTNNLYIYRYPEWNDQYTNHISYLDYTNLDQRRHILEIIIKIKNFIIQNKTIL</sequence>
<evidence type="ECO:0000256" key="1">
    <source>
        <dbReference type="SAM" id="MobiDB-lite"/>
    </source>
</evidence>
<dbReference type="Proteomes" id="UP000266861">
    <property type="component" value="Unassembled WGS sequence"/>
</dbReference>
<feature type="compositionally biased region" description="Polar residues" evidence="1">
    <location>
        <begin position="8"/>
        <end position="21"/>
    </location>
</feature>
<dbReference type="EMBL" id="PQFF01000019">
    <property type="protein sequence ID" value="RHZ88827.1"/>
    <property type="molecule type" value="Genomic_DNA"/>
</dbReference>